<proteinExistence type="predicted"/>
<organism evidence="1 2">
    <name type="scientific">Punica granatum</name>
    <name type="common">Pomegranate</name>
    <dbReference type="NCBI Taxonomy" id="22663"/>
    <lineage>
        <taxon>Eukaryota</taxon>
        <taxon>Viridiplantae</taxon>
        <taxon>Streptophyta</taxon>
        <taxon>Embryophyta</taxon>
        <taxon>Tracheophyta</taxon>
        <taxon>Spermatophyta</taxon>
        <taxon>Magnoliopsida</taxon>
        <taxon>eudicotyledons</taxon>
        <taxon>Gunneridae</taxon>
        <taxon>Pentapetalae</taxon>
        <taxon>rosids</taxon>
        <taxon>malvids</taxon>
        <taxon>Myrtales</taxon>
        <taxon>Lythraceae</taxon>
        <taxon>Punica</taxon>
    </lineage>
</organism>
<sequence>MAEENQLGIFEEINSPPPVHSQSPVTLAALPVHDAARVATLEGNVTSLQSTIDLMAANMAEMMSLLRGPNRAASSSTVPPGSRWVKCRKALL</sequence>
<evidence type="ECO:0000313" key="2">
    <source>
        <dbReference type="Proteomes" id="UP000197138"/>
    </source>
</evidence>
<dbReference type="Proteomes" id="UP000197138">
    <property type="component" value="Unassembled WGS sequence"/>
</dbReference>
<evidence type="ECO:0000313" key="1">
    <source>
        <dbReference type="EMBL" id="OWM76915.1"/>
    </source>
</evidence>
<gene>
    <name evidence="1" type="ORF">CDL15_Pgr021976</name>
</gene>
<accession>A0A218WVT4</accession>
<comment type="caution">
    <text evidence="1">The sequence shown here is derived from an EMBL/GenBank/DDBJ whole genome shotgun (WGS) entry which is preliminary data.</text>
</comment>
<dbReference type="AlphaFoldDB" id="A0A218WVT4"/>
<protein>
    <submittedName>
        <fullName evidence="1">Uncharacterized protein</fullName>
    </submittedName>
</protein>
<dbReference type="EMBL" id="MTKT01002944">
    <property type="protein sequence ID" value="OWM76915.1"/>
    <property type="molecule type" value="Genomic_DNA"/>
</dbReference>
<name>A0A218WVT4_PUNGR</name>
<reference evidence="2" key="1">
    <citation type="journal article" date="2017" name="Plant J.">
        <title>The pomegranate (Punica granatum L.) genome and the genomics of punicalagin biosynthesis.</title>
        <authorList>
            <person name="Qin G."/>
            <person name="Xu C."/>
            <person name="Ming R."/>
            <person name="Tang H."/>
            <person name="Guyot R."/>
            <person name="Kramer E.M."/>
            <person name="Hu Y."/>
            <person name="Yi X."/>
            <person name="Qi Y."/>
            <person name="Xu X."/>
            <person name="Gao Z."/>
            <person name="Pan H."/>
            <person name="Jian J."/>
            <person name="Tian Y."/>
            <person name="Yue Z."/>
            <person name="Xu Y."/>
        </authorList>
    </citation>
    <scope>NUCLEOTIDE SEQUENCE [LARGE SCALE GENOMIC DNA]</scope>
    <source>
        <strain evidence="2">cv. Dabenzi</strain>
    </source>
</reference>